<dbReference type="Gene3D" id="3.40.50.300">
    <property type="entry name" value="P-loop containing nucleotide triphosphate hydrolases"/>
    <property type="match status" value="1"/>
</dbReference>
<dbReference type="GO" id="GO:0008146">
    <property type="term" value="F:sulfotransferase activity"/>
    <property type="evidence" value="ECO:0007669"/>
    <property type="project" value="InterPro"/>
</dbReference>
<sequence length="298" mass="34803">MLIHIGYHKTGTTWFQKTFFKEHSQLTTPFSYEEIVEKIVYPHSLHFNGNSTKIFFEDKIQECLQKGETSVLSSERLSGNPHSGGYDSKEIADRLYEVFPKAKIWIVIRNQIDIIASNYKQYVREGGTGTVRNYLKGDPPERIPSFSLQHFEYFYLIKYYQDLFGKENVMVSLYEDFKSNPNGLIKDLCKFIGINQEFNYSQNKSLVNKSFSDLSIKILRPTNIFNYYPSMAQYPVINLPGRFLLRRSLRVMDKAVGKQVAKNTIKNEVREIIGNYYEESNNELSKLLNINLHEKGYM</sequence>
<comment type="caution">
    <text evidence="2">The sequence shown here is derived from an EMBL/GenBank/DDBJ whole genome shotgun (WGS) entry which is preliminary data.</text>
</comment>
<dbReference type="InterPro" id="IPR027417">
    <property type="entry name" value="P-loop_NTPase"/>
</dbReference>
<accession>A0A366XT93</accession>
<dbReference type="Pfam" id="PF00685">
    <property type="entry name" value="Sulfotransfer_1"/>
    <property type="match status" value="1"/>
</dbReference>
<dbReference type="Proteomes" id="UP000253314">
    <property type="component" value="Unassembled WGS sequence"/>
</dbReference>
<evidence type="ECO:0000259" key="1">
    <source>
        <dbReference type="Pfam" id="PF00685"/>
    </source>
</evidence>
<dbReference type="EMBL" id="QOCW01000015">
    <property type="protein sequence ID" value="RBW68886.1"/>
    <property type="molecule type" value="Genomic_DNA"/>
</dbReference>
<organism evidence="2 3">
    <name type="scientific">Bacillus taeanensis</name>
    <dbReference type="NCBI Taxonomy" id="273032"/>
    <lineage>
        <taxon>Bacteria</taxon>
        <taxon>Bacillati</taxon>
        <taxon>Bacillota</taxon>
        <taxon>Bacilli</taxon>
        <taxon>Bacillales</taxon>
        <taxon>Bacillaceae</taxon>
        <taxon>Bacillus</taxon>
    </lineage>
</organism>
<evidence type="ECO:0000313" key="2">
    <source>
        <dbReference type="EMBL" id="RBW68886.1"/>
    </source>
</evidence>
<proteinExistence type="predicted"/>
<dbReference type="InterPro" id="IPR000863">
    <property type="entry name" value="Sulfotransferase_dom"/>
</dbReference>
<dbReference type="AlphaFoldDB" id="A0A366XT93"/>
<evidence type="ECO:0000313" key="3">
    <source>
        <dbReference type="Proteomes" id="UP000253314"/>
    </source>
</evidence>
<name>A0A366XT93_9BACI</name>
<feature type="domain" description="Sulfotransferase" evidence="1">
    <location>
        <begin position="5"/>
        <end position="279"/>
    </location>
</feature>
<dbReference type="RefSeq" id="WP_113806740.1">
    <property type="nucleotide sequence ID" value="NZ_QOCW01000015.1"/>
</dbReference>
<reference evidence="2 3" key="1">
    <citation type="submission" date="2018-07" db="EMBL/GenBank/DDBJ databases">
        <title>Lottiidibacillus patelloidae gen. nov., sp. nov., isolated from the intestinal tract of a marine limpet and the reclassification of B. taeanensis BH030017T, B. algicola KMM 3737T and B. hwajinpoensis SW-72T as genus Lottiidibacillus.</title>
        <authorList>
            <person name="Liu R."/>
            <person name="Huang Z."/>
        </authorList>
    </citation>
    <scope>NUCLEOTIDE SEQUENCE [LARGE SCALE GENOMIC DNA]</scope>
    <source>
        <strain evidence="2 3">BH030017</strain>
    </source>
</reference>
<gene>
    <name evidence="2" type="ORF">DS031_14205</name>
</gene>
<dbReference type="OrthoDB" id="1429617at2"/>
<dbReference type="SUPFAM" id="SSF52540">
    <property type="entry name" value="P-loop containing nucleoside triphosphate hydrolases"/>
    <property type="match status" value="1"/>
</dbReference>
<protein>
    <recommendedName>
        <fullName evidence="1">Sulfotransferase domain-containing protein</fullName>
    </recommendedName>
</protein>
<keyword evidence="3" id="KW-1185">Reference proteome</keyword>